<organism evidence="3 4">
    <name type="scientific">Chelatococcus sambhunathii</name>
    <dbReference type="NCBI Taxonomy" id="363953"/>
    <lineage>
        <taxon>Bacteria</taxon>
        <taxon>Pseudomonadati</taxon>
        <taxon>Pseudomonadota</taxon>
        <taxon>Alphaproteobacteria</taxon>
        <taxon>Hyphomicrobiales</taxon>
        <taxon>Chelatococcaceae</taxon>
        <taxon>Chelatococcus</taxon>
    </lineage>
</organism>
<evidence type="ECO:0000256" key="1">
    <source>
        <dbReference type="SAM" id="SignalP"/>
    </source>
</evidence>
<dbReference type="InterPro" id="IPR011044">
    <property type="entry name" value="Quino_amine_DH_bsu"/>
</dbReference>
<dbReference type="Gene3D" id="2.130.10.10">
    <property type="entry name" value="YVTN repeat-like/Quinoprotein amine dehydrogenase"/>
    <property type="match status" value="1"/>
</dbReference>
<dbReference type="InterPro" id="IPR025507">
    <property type="entry name" value="DUF4394"/>
</dbReference>
<dbReference type="RefSeq" id="WP_309390525.1">
    <property type="nucleotide sequence ID" value="NZ_JADBEO010000013.1"/>
</dbReference>
<keyword evidence="1" id="KW-0732">Signal</keyword>
<dbReference type="InterPro" id="IPR015943">
    <property type="entry name" value="WD40/YVTN_repeat-like_dom_sf"/>
</dbReference>
<proteinExistence type="predicted"/>
<evidence type="ECO:0000313" key="3">
    <source>
        <dbReference type="EMBL" id="MDR4306549.1"/>
    </source>
</evidence>
<keyword evidence="4" id="KW-1185">Reference proteome</keyword>
<sequence>MTASHTAIAAAAAFAALSLGFAAPAHADSVVALIGGKTLAIVDPDSLKVTGKAEISGADALVGIDVRPADGMLYGVTAAGDIVTIDPSSGKATKRSTLSEKLPAGAKVTVDFNPMADRLRVMTDGGLSLRVNVDDGKATVDGAHKYAETDMHKGEKPNVVAGAYTNSLNGKKAKKTELFNIDATIPALVKQAPPNDGVLSAIGKIGVKPTGPVAFEIAAQADGTNAAWLMTGGELHSVDLKTGATKKAGAVEGAAEAIDIAWWPSK</sequence>
<evidence type="ECO:0000259" key="2">
    <source>
        <dbReference type="Pfam" id="PF14339"/>
    </source>
</evidence>
<feature type="signal peptide" evidence="1">
    <location>
        <begin position="1"/>
        <end position="27"/>
    </location>
</feature>
<evidence type="ECO:0000313" key="4">
    <source>
        <dbReference type="Proteomes" id="UP001181622"/>
    </source>
</evidence>
<feature type="domain" description="DUF4394" evidence="2">
    <location>
        <begin position="39"/>
        <end position="261"/>
    </location>
</feature>
<feature type="chain" id="PRO_5047493685" evidence="1">
    <location>
        <begin position="28"/>
        <end position="266"/>
    </location>
</feature>
<dbReference type="Proteomes" id="UP001181622">
    <property type="component" value="Unassembled WGS sequence"/>
</dbReference>
<dbReference type="SUPFAM" id="SSF50969">
    <property type="entry name" value="YVTN repeat-like/Quinoprotein amine dehydrogenase"/>
    <property type="match status" value="1"/>
</dbReference>
<dbReference type="Pfam" id="PF14339">
    <property type="entry name" value="DUF4394"/>
    <property type="match status" value="1"/>
</dbReference>
<name>A0ABU1DEM4_9HYPH</name>
<reference evidence="3" key="1">
    <citation type="submission" date="2020-10" db="EMBL/GenBank/DDBJ databases">
        <authorList>
            <person name="Abbas A."/>
            <person name="Razzaq R."/>
            <person name="Waqas M."/>
            <person name="Abbas N."/>
            <person name="Nielsen T.K."/>
            <person name="Hansen L.H."/>
            <person name="Hussain S."/>
            <person name="Shahid M."/>
        </authorList>
    </citation>
    <scope>NUCLEOTIDE SEQUENCE</scope>
    <source>
        <strain evidence="3">S14</strain>
    </source>
</reference>
<gene>
    <name evidence="3" type="ORF">IHQ68_07955</name>
</gene>
<protein>
    <submittedName>
        <fullName evidence="3">DUF4394 domain-containing protein</fullName>
    </submittedName>
</protein>
<dbReference type="EMBL" id="JADBEO010000013">
    <property type="protein sequence ID" value="MDR4306549.1"/>
    <property type="molecule type" value="Genomic_DNA"/>
</dbReference>
<comment type="caution">
    <text evidence="3">The sequence shown here is derived from an EMBL/GenBank/DDBJ whole genome shotgun (WGS) entry which is preliminary data.</text>
</comment>
<accession>A0ABU1DEM4</accession>